<organism evidence="2 3">
    <name type="scientific">Fusarium albosuccineum</name>
    <dbReference type="NCBI Taxonomy" id="1237068"/>
    <lineage>
        <taxon>Eukaryota</taxon>
        <taxon>Fungi</taxon>
        <taxon>Dikarya</taxon>
        <taxon>Ascomycota</taxon>
        <taxon>Pezizomycotina</taxon>
        <taxon>Sordariomycetes</taxon>
        <taxon>Hypocreomycetidae</taxon>
        <taxon>Hypocreales</taxon>
        <taxon>Nectriaceae</taxon>
        <taxon>Fusarium</taxon>
        <taxon>Fusarium decemcellulare species complex</taxon>
    </lineage>
</organism>
<evidence type="ECO:0000313" key="3">
    <source>
        <dbReference type="Proteomes" id="UP000554235"/>
    </source>
</evidence>
<name>A0A8H4P8X3_9HYPO</name>
<proteinExistence type="predicted"/>
<sequence length="146" mass="15598">MRKIGTAHTFPFQPSSIIKDRGITSEGFIKASPGNVKEVEVNVDDILGGIYSKNKTQVLFHRAAESANLPIKIANKSFRGKIKAYILGLDSDAAVVFVGADGNLVYPRSGGSLLPVEITENIAILLPSQGETLNFTQPVSLSSGRV</sequence>
<accession>A0A8H4P8X3</accession>
<dbReference type="Pfam" id="PF16483">
    <property type="entry name" value="Glyco_hydro_64"/>
    <property type="match status" value="1"/>
</dbReference>
<dbReference type="EMBL" id="JAADYS010001914">
    <property type="protein sequence ID" value="KAF4460561.1"/>
    <property type="molecule type" value="Genomic_DNA"/>
</dbReference>
<evidence type="ECO:0000259" key="1">
    <source>
        <dbReference type="Pfam" id="PF16483"/>
    </source>
</evidence>
<keyword evidence="3" id="KW-1185">Reference proteome</keyword>
<dbReference type="AlphaFoldDB" id="A0A8H4P8X3"/>
<gene>
    <name evidence="2" type="ORF">FALBO_12656</name>
</gene>
<dbReference type="InterPro" id="IPR037176">
    <property type="entry name" value="Osmotin/thaumatin-like_sf"/>
</dbReference>
<comment type="caution">
    <text evidence="2">The sequence shown here is derived from an EMBL/GenBank/DDBJ whole genome shotgun (WGS) entry which is preliminary data.</text>
</comment>
<dbReference type="OrthoDB" id="10058186at2759"/>
<dbReference type="Gene3D" id="2.60.110.10">
    <property type="entry name" value="Thaumatin"/>
    <property type="match status" value="1"/>
</dbReference>
<feature type="domain" description="GH64" evidence="1">
    <location>
        <begin position="68"/>
        <end position="146"/>
    </location>
</feature>
<dbReference type="Proteomes" id="UP000554235">
    <property type="component" value="Unassembled WGS sequence"/>
</dbReference>
<reference evidence="2 3" key="1">
    <citation type="submission" date="2020-01" db="EMBL/GenBank/DDBJ databases">
        <title>Identification and distribution of gene clusters putatively required for synthesis of sphingolipid metabolism inhibitors in phylogenetically diverse species of the filamentous fungus Fusarium.</title>
        <authorList>
            <person name="Kim H.-S."/>
            <person name="Busman M."/>
            <person name="Brown D.W."/>
            <person name="Divon H."/>
            <person name="Uhlig S."/>
            <person name="Proctor R.H."/>
        </authorList>
    </citation>
    <scope>NUCLEOTIDE SEQUENCE [LARGE SCALE GENOMIC DNA]</scope>
    <source>
        <strain evidence="2 3">NRRL 20459</strain>
    </source>
</reference>
<evidence type="ECO:0000313" key="2">
    <source>
        <dbReference type="EMBL" id="KAF4460561.1"/>
    </source>
</evidence>
<protein>
    <submittedName>
        <fullName evidence="2">Laminaripentaose-producing beta-13-glucanase</fullName>
    </submittedName>
</protein>
<dbReference type="InterPro" id="IPR032477">
    <property type="entry name" value="Glyco_hydro_64"/>
</dbReference>